<feature type="compositionally biased region" description="Low complexity" evidence="9">
    <location>
        <begin position="1"/>
        <end position="15"/>
    </location>
</feature>
<keyword evidence="4" id="KW-0969">Cilium</keyword>
<comment type="caution">
    <text evidence="11">The sequence shown here is derived from an EMBL/GenBank/DDBJ whole genome shotgun (WGS) entry which is preliminary data.</text>
</comment>
<dbReference type="Proteomes" id="UP000276133">
    <property type="component" value="Unassembled WGS sequence"/>
</dbReference>
<dbReference type="PANTHER" id="PTHR15504:SF0">
    <property type="entry name" value="CILIA- AND FLAGELLA-ASSOCIATED PROTEIN 45"/>
    <property type="match status" value="1"/>
</dbReference>
<comment type="subcellular location">
    <subcellularLocation>
        <location evidence="1">Cell projection</location>
        <location evidence="1">Cilium</location>
        <location evidence="1">Flagellum</location>
    </subcellularLocation>
</comment>
<evidence type="ECO:0000256" key="1">
    <source>
        <dbReference type="ARBA" id="ARBA00004230"/>
    </source>
</evidence>
<evidence type="ECO:0000313" key="12">
    <source>
        <dbReference type="Proteomes" id="UP000276133"/>
    </source>
</evidence>
<name>A0A3M7SD45_BRAPC</name>
<organism evidence="11 12">
    <name type="scientific">Brachionus plicatilis</name>
    <name type="common">Marine rotifer</name>
    <name type="synonym">Brachionus muelleri</name>
    <dbReference type="NCBI Taxonomy" id="10195"/>
    <lineage>
        <taxon>Eukaryota</taxon>
        <taxon>Metazoa</taxon>
        <taxon>Spiralia</taxon>
        <taxon>Gnathifera</taxon>
        <taxon>Rotifera</taxon>
        <taxon>Eurotatoria</taxon>
        <taxon>Monogononta</taxon>
        <taxon>Pseudotrocha</taxon>
        <taxon>Ploima</taxon>
        <taxon>Brachionidae</taxon>
        <taxon>Brachionus</taxon>
    </lineage>
</organism>
<dbReference type="STRING" id="10195.A0A3M7SD45"/>
<sequence length="528" mass="63558">MSHSVSSAPSSTSSHGSKRFSRRYRTVATRSEVDENLFGTPNRIKQAQEIRENKSTNNVDSRAGFDKSSSEKNLRKPQKEYIRHVTKDLIREILVPEDNGAQPIVIDKGTYNRLLQSCNYKTKETLEREKQEKEEEQYRIMREMSERKKNIQKFDNERKKNEKLDEIDELAKEEAEYLLKKANEMRQEDEDEIKRLNELILNAKVHAIRDAQVLEKKQIKKEVKVEDKRLDQMMELDRLNAIKIQEEIDKKRKQDKLQGAKVILKQIEESRQDKLIKEEMKEQENEAMNKYLEQLQAQDWEEVKRRKEIQKKLANDLLAANREMEKQKDLRKQQEIIADIKVLEYQKEKAARDAAYEAEQERKRIEKEKEVARLRALQERAQDLQAEKDALRAKREQERKEREWREQEKFEAMKKKQIDDEMRLAREWQIKNKEHYLAVEAAKERSEFQKVLKAQLELAEKERSEEEKARFRQKNYMDNLQKQIRSNEVQRIQDRRKFFEEGVKLDEEARMRRAKLDEIKKKKLEELK</sequence>
<reference evidence="11 12" key="1">
    <citation type="journal article" date="2018" name="Sci. Rep.">
        <title>Genomic signatures of local adaptation to the degree of environmental predictability in rotifers.</title>
        <authorList>
            <person name="Franch-Gras L."/>
            <person name="Hahn C."/>
            <person name="Garcia-Roger E.M."/>
            <person name="Carmona M.J."/>
            <person name="Serra M."/>
            <person name="Gomez A."/>
        </authorList>
    </citation>
    <scope>NUCLEOTIDE SEQUENCE [LARGE SCALE GENOMIC DNA]</scope>
    <source>
        <strain evidence="11">HYR1</strain>
    </source>
</reference>
<feature type="compositionally biased region" description="Basic and acidic residues" evidence="9">
    <location>
        <begin position="63"/>
        <end position="78"/>
    </location>
</feature>
<dbReference type="EMBL" id="REGN01001586">
    <property type="protein sequence ID" value="RNA33743.1"/>
    <property type="molecule type" value="Genomic_DNA"/>
</dbReference>
<comment type="similarity">
    <text evidence="6">Belongs to the CFAP45 family.</text>
</comment>
<evidence type="ECO:0000259" key="10">
    <source>
        <dbReference type="Pfam" id="PF13868"/>
    </source>
</evidence>
<keyword evidence="3 8" id="KW-0175">Coiled coil</keyword>
<evidence type="ECO:0000256" key="6">
    <source>
        <dbReference type="ARBA" id="ARBA00034116"/>
    </source>
</evidence>
<dbReference type="Pfam" id="PF13868">
    <property type="entry name" value="TPH"/>
    <property type="match status" value="1"/>
</dbReference>
<evidence type="ECO:0000256" key="8">
    <source>
        <dbReference type="SAM" id="Coils"/>
    </source>
</evidence>
<gene>
    <name evidence="11" type="ORF">BpHYR1_000202</name>
</gene>
<accession>A0A3M7SD45</accession>
<dbReference type="GO" id="GO:0031514">
    <property type="term" value="C:motile cilium"/>
    <property type="evidence" value="ECO:0007669"/>
    <property type="project" value="UniProtKB-SubCell"/>
</dbReference>
<feature type="coiled-coil region" evidence="8">
    <location>
        <begin position="123"/>
        <end position="408"/>
    </location>
</feature>
<evidence type="ECO:0000256" key="5">
    <source>
        <dbReference type="ARBA" id="ARBA00023273"/>
    </source>
</evidence>
<protein>
    <recommendedName>
        <fullName evidence="7">Cilia- and flagella-associated protein 45</fullName>
    </recommendedName>
</protein>
<keyword evidence="12" id="KW-1185">Reference proteome</keyword>
<keyword evidence="5" id="KW-0966">Cell projection</keyword>
<evidence type="ECO:0000256" key="2">
    <source>
        <dbReference type="ARBA" id="ARBA00022846"/>
    </source>
</evidence>
<evidence type="ECO:0000313" key="11">
    <source>
        <dbReference type="EMBL" id="RNA33743.1"/>
    </source>
</evidence>
<keyword evidence="2 11" id="KW-0282">Flagellum</keyword>
<dbReference type="OrthoDB" id="1902038at2759"/>
<dbReference type="InterPro" id="IPR043597">
    <property type="entry name" value="TPH_dom"/>
</dbReference>
<dbReference type="InterPro" id="IPR033253">
    <property type="entry name" value="CFAP45"/>
</dbReference>
<feature type="domain" description="Trichohyalin-plectin-homology" evidence="10">
    <location>
        <begin position="187"/>
        <end position="527"/>
    </location>
</feature>
<evidence type="ECO:0000256" key="7">
    <source>
        <dbReference type="ARBA" id="ARBA00034142"/>
    </source>
</evidence>
<evidence type="ECO:0000256" key="9">
    <source>
        <dbReference type="SAM" id="MobiDB-lite"/>
    </source>
</evidence>
<dbReference type="PANTHER" id="PTHR15504">
    <property type="entry name" value="NASOPHARYNGEAL EPITHELIUM SPECIFIC PROTEIN 1"/>
    <property type="match status" value="1"/>
</dbReference>
<evidence type="ECO:0000256" key="4">
    <source>
        <dbReference type="ARBA" id="ARBA00023069"/>
    </source>
</evidence>
<feature type="compositionally biased region" description="Basic residues" evidence="9">
    <location>
        <begin position="16"/>
        <end position="25"/>
    </location>
</feature>
<feature type="region of interest" description="Disordered" evidence="9">
    <location>
        <begin position="1"/>
        <end position="78"/>
    </location>
</feature>
<dbReference type="AlphaFoldDB" id="A0A3M7SD45"/>
<proteinExistence type="inferred from homology"/>
<evidence type="ECO:0000256" key="3">
    <source>
        <dbReference type="ARBA" id="ARBA00023054"/>
    </source>
</evidence>